<sequence length="67" mass="6972">MVTFQGLLKGICVFVACESGQDLVMELDDTKALASALILGYRMPGSSDGVNDMCGVSAAKSCQTNLP</sequence>
<dbReference type="GeneID" id="83199800"/>
<comment type="caution">
    <text evidence="1">The sequence shown here is derived from an EMBL/GenBank/DDBJ whole genome shotgun (WGS) entry which is preliminary data.</text>
</comment>
<dbReference type="AlphaFoldDB" id="A0A9W9TRD6"/>
<protein>
    <submittedName>
        <fullName evidence="1">Uncharacterized protein</fullName>
    </submittedName>
</protein>
<dbReference type="Proteomes" id="UP001150941">
    <property type="component" value="Unassembled WGS sequence"/>
</dbReference>
<keyword evidence="2" id="KW-1185">Reference proteome</keyword>
<evidence type="ECO:0000313" key="1">
    <source>
        <dbReference type="EMBL" id="KAJ5238581.1"/>
    </source>
</evidence>
<gene>
    <name evidence="1" type="ORF">N7468_003200</name>
</gene>
<dbReference type="EMBL" id="JAPQKS010000003">
    <property type="protein sequence ID" value="KAJ5238581.1"/>
    <property type="molecule type" value="Genomic_DNA"/>
</dbReference>
<dbReference type="RefSeq" id="XP_058331500.1">
    <property type="nucleotide sequence ID" value="XM_058472497.1"/>
</dbReference>
<accession>A0A9W9TRD6</accession>
<evidence type="ECO:0000313" key="2">
    <source>
        <dbReference type="Proteomes" id="UP001150941"/>
    </source>
</evidence>
<organism evidence="1 2">
    <name type="scientific">Penicillium chermesinum</name>
    <dbReference type="NCBI Taxonomy" id="63820"/>
    <lineage>
        <taxon>Eukaryota</taxon>
        <taxon>Fungi</taxon>
        <taxon>Dikarya</taxon>
        <taxon>Ascomycota</taxon>
        <taxon>Pezizomycotina</taxon>
        <taxon>Eurotiomycetes</taxon>
        <taxon>Eurotiomycetidae</taxon>
        <taxon>Eurotiales</taxon>
        <taxon>Aspergillaceae</taxon>
        <taxon>Penicillium</taxon>
    </lineage>
</organism>
<proteinExistence type="predicted"/>
<name>A0A9W9TRD6_9EURO</name>
<reference evidence="1" key="2">
    <citation type="journal article" date="2023" name="IMA Fungus">
        <title>Comparative genomic study of the Penicillium genus elucidates a diverse pangenome and 15 lateral gene transfer events.</title>
        <authorList>
            <person name="Petersen C."/>
            <person name="Sorensen T."/>
            <person name="Nielsen M.R."/>
            <person name="Sondergaard T.E."/>
            <person name="Sorensen J.L."/>
            <person name="Fitzpatrick D.A."/>
            <person name="Frisvad J.C."/>
            <person name="Nielsen K.L."/>
        </authorList>
    </citation>
    <scope>NUCLEOTIDE SEQUENCE</scope>
    <source>
        <strain evidence="1">IBT 19713</strain>
    </source>
</reference>
<reference evidence="1" key="1">
    <citation type="submission" date="2022-11" db="EMBL/GenBank/DDBJ databases">
        <authorList>
            <person name="Petersen C."/>
        </authorList>
    </citation>
    <scope>NUCLEOTIDE SEQUENCE</scope>
    <source>
        <strain evidence="1">IBT 19713</strain>
    </source>
</reference>